<dbReference type="Gene3D" id="3.30.460.10">
    <property type="entry name" value="Beta Polymerase, domain 2"/>
    <property type="match status" value="1"/>
</dbReference>
<dbReference type="SUPFAM" id="SSF81301">
    <property type="entry name" value="Nucleotidyltransferase"/>
    <property type="match status" value="1"/>
</dbReference>
<comment type="similarity">
    <text evidence="8">Belongs to the tRNA nucleotidyltransferase/poly(A) polymerase family.</text>
</comment>
<dbReference type="GO" id="GO:0016779">
    <property type="term" value="F:nucleotidyltransferase activity"/>
    <property type="evidence" value="ECO:0007669"/>
    <property type="project" value="UniProtKB-KW"/>
</dbReference>
<evidence type="ECO:0000256" key="4">
    <source>
        <dbReference type="ARBA" id="ARBA00022695"/>
    </source>
</evidence>
<protein>
    <submittedName>
        <fullName evidence="11">CCA tRNA nucleotidyltransferase</fullName>
    </submittedName>
</protein>
<keyword evidence="6" id="KW-0547">Nucleotide-binding</keyword>
<dbReference type="Proteomes" id="UP000503018">
    <property type="component" value="Chromosome"/>
</dbReference>
<organism evidence="11 12">
    <name type="scientific">Sphingomonas lacunae</name>
    <dbReference type="NCBI Taxonomy" id="2698828"/>
    <lineage>
        <taxon>Bacteria</taxon>
        <taxon>Pseudomonadati</taxon>
        <taxon>Pseudomonadota</taxon>
        <taxon>Alphaproteobacteria</taxon>
        <taxon>Sphingomonadales</taxon>
        <taxon>Sphingomonadaceae</taxon>
        <taxon>Sphingomonas</taxon>
    </lineage>
</organism>
<feature type="domain" description="tRNA nucleotidyltransferase/poly(A) polymerase RNA and SrmB- binding" evidence="10">
    <location>
        <begin position="185"/>
        <end position="241"/>
    </location>
</feature>
<keyword evidence="12" id="KW-1185">Reference proteome</keyword>
<dbReference type="GO" id="GO:0000166">
    <property type="term" value="F:nucleotide binding"/>
    <property type="evidence" value="ECO:0007669"/>
    <property type="project" value="UniProtKB-KW"/>
</dbReference>
<keyword evidence="5" id="KW-0479">Metal-binding</keyword>
<dbReference type="GO" id="GO:0046872">
    <property type="term" value="F:metal ion binding"/>
    <property type="evidence" value="ECO:0007669"/>
    <property type="project" value="UniProtKB-KW"/>
</dbReference>
<keyword evidence="7" id="KW-0460">Magnesium</keyword>
<reference evidence="11 12" key="1">
    <citation type="submission" date="2020-01" db="EMBL/GenBank/DDBJ databases">
        <title>Sphingomonas sp. strain CSW-10.</title>
        <authorList>
            <person name="Chen W.-M."/>
        </authorList>
    </citation>
    <scope>NUCLEOTIDE SEQUENCE [LARGE SCALE GENOMIC DNA]</scope>
    <source>
        <strain evidence="11 12">CSW-10</strain>
    </source>
</reference>
<evidence type="ECO:0000256" key="1">
    <source>
        <dbReference type="ARBA" id="ARBA00001946"/>
    </source>
</evidence>
<dbReference type="InterPro" id="IPR002646">
    <property type="entry name" value="PolA_pol_head_dom"/>
</dbReference>
<dbReference type="PANTHER" id="PTHR46173:SF1">
    <property type="entry name" value="CCA TRNA NUCLEOTIDYLTRANSFERASE 1, MITOCHONDRIAL"/>
    <property type="match status" value="1"/>
</dbReference>
<evidence type="ECO:0000256" key="2">
    <source>
        <dbReference type="ARBA" id="ARBA00022679"/>
    </source>
</evidence>
<dbReference type="CDD" id="cd05398">
    <property type="entry name" value="NT_ClassII-CCAase"/>
    <property type="match status" value="1"/>
</dbReference>
<proteinExistence type="inferred from homology"/>
<dbReference type="Gene3D" id="1.10.3090.10">
    <property type="entry name" value="cca-adding enzyme, domain 2"/>
    <property type="match status" value="1"/>
</dbReference>
<evidence type="ECO:0000259" key="9">
    <source>
        <dbReference type="Pfam" id="PF01743"/>
    </source>
</evidence>
<sequence length="399" mass="43142">MMHLPDAPWRHEPSLLRLLDALAGSQEMVRAVGGAVRDTLSGLPVSDVDLATRWLPQQVVERLEAAGIKAVPTGIAHGTITAVADGKVYEVTTLRRDVSTDGRHATVAFTDDWAEDAARRDFTINALYANPLTGEVYDPTGGLADLAAHRVRFIGDAGLRIDEDHLRILRWFRFLARFGDGIPDADTLALVSGRARQLRSLSRERIADELMRMLALSEPAATVRLMIDAGIMAEVAPEVAADAPDCLARLVAREAAQGLPADPALRLIALLPADPAVADLVAARLKLSNRLRKRIAVARGGRLNGDVRVLAYRIGVEGARDRWLLSRSDEATVAGAVTALDGWVPPKLPISGGDIVALGVKAGPDVARILRMVEDQWLVEGCPERNRALEMIADRLPRV</sequence>
<dbReference type="RefSeq" id="WP_169943880.1">
    <property type="nucleotide sequence ID" value="NZ_CP053015.1"/>
</dbReference>
<evidence type="ECO:0000256" key="5">
    <source>
        <dbReference type="ARBA" id="ARBA00022723"/>
    </source>
</evidence>
<keyword evidence="8" id="KW-0694">RNA-binding</keyword>
<evidence type="ECO:0000259" key="10">
    <source>
        <dbReference type="Pfam" id="PF12627"/>
    </source>
</evidence>
<gene>
    <name evidence="11" type="ORF">GV829_03605</name>
</gene>
<evidence type="ECO:0000256" key="8">
    <source>
        <dbReference type="RuleBase" id="RU003953"/>
    </source>
</evidence>
<comment type="cofactor">
    <cofactor evidence="1">
        <name>Mg(2+)</name>
        <dbReference type="ChEBI" id="CHEBI:18420"/>
    </cofactor>
</comment>
<name>A0A6M4ATA1_9SPHN</name>
<accession>A0A6M4ATA1</accession>
<keyword evidence="2 8" id="KW-0808">Transferase</keyword>
<dbReference type="GO" id="GO:0000049">
    <property type="term" value="F:tRNA binding"/>
    <property type="evidence" value="ECO:0007669"/>
    <property type="project" value="TreeGrafter"/>
</dbReference>
<dbReference type="InterPro" id="IPR050264">
    <property type="entry name" value="Bact_CCA-adding_enz_type3_sf"/>
</dbReference>
<dbReference type="Pfam" id="PF12627">
    <property type="entry name" value="PolyA_pol_RNAbd"/>
    <property type="match status" value="1"/>
</dbReference>
<evidence type="ECO:0000313" key="11">
    <source>
        <dbReference type="EMBL" id="QJQ31640.1"/>
    </source>
</evidence>
<evidence type="ECO:0000256" key="3">
    <source>
        <dbReference type="ARBA" id="ARBA00022694"/>
    </source>
</evidence>
<dbReference type="GO" id="GO:0008033">
    <property type="term" value="P:tRNA processing"/>
    <property type="evidence" value="ECO:0007669"/>
    <property type="project" value="UniProtKB-KW"/>
</dbReference>
<evidence type="ECO:0000256" key="7">
    <source>
        <dbReference type="ARBA" id="ARBA00022842"/>
    </source>
</evidence>
<evidence type="ECO:0000313" key="12">
    <source>
        <dbReference type="Proteomes" id="UP000503018"/>
    </source>
</evidence>
<keyword evidence="3" id="KW-0819">tRNA processing</keyword>
<dbReference type="InterPro" id="IPR032828">
    <property type="entry name" value="PolyA_RNA-bd"/>
</dbReference>
<dbReference type="InterPro" id="IPR043519">
    <property type="entry name" value="NT_sf"/>
</dbReference>
<keyword evidence="4" id="KW-0548">Nucleotidyltransferase</keyword>
<feature type="domain" description="Poly A polymerase head" evidence="9">
    <location>
        <begin position="30"/>
        <end position="152"/>
    </location>
</feature>
<dbReference type="EMBL" id="CP053015">
    <property type="protein sequence ID" value="QJQ31640.1"/>
    <property type="molecule type" value="Genomic_DNA"/>
</dbReference>
<dbReference type="PANTHER" id="PTHR46173">
    <property type="entry name" value="CCA TRNA NUCLEOTIDYLTRANSFERASE 1, MITOCHONDRIAL"/>
    <property type="match status" value="1"/>
</dbReference>
<dbReference type="SUPFAM" id="SSF81891">
    <property type="entry name" value="Poly A polymerase C-terminal region-like"/>
    <property type="match status" value="1"/>
</dbReference>
<dbReference type="Pfam" id="PF01743">
    <property type="entry name" value="PolyA_pol"/>
    <property type="match status" value="1"/>
</dbReference>
<dbReference type="KEGG" id="slan:GV829_03605"/>
<evidence type="ECO:0000256" key="6">
    <source>
        <dbReference type="ARBA" id="ARBA00022741"/>
    </source>
</evidence>
<dbReference type="AlphaFoldDB" id="A0A6M4ATA1"/>